<evidence type="ECO:0000313" key="2">
    <source>
        <dbReference type="EMBL" id="PIS21416.1"/>
    </source>
</evidence>
<dbReference type="Gene3D" id="3.30.70.60">
    <property type="match status" value="1"/>
</dbReference>
<gene>
    <name evidence="2" type="ORF">COT51_02875</name>
</gene>
<dbReference type="AlphaFoldDB" id="A0A2H0X911"/>
<dbReference type="Proteomes" id="UP000231098">
    <property type="component" value="Unassembled WGS sequence"/>
</dbReference>
<evidence type="ECO:0000313" key="3">
    <source>
        <dbReference type="Proteomes" id="UP000231098"/>
    </source>
</evidence>
<accession>A0A2H0X911</accession>
<evidence type="ECO:0008006" key="4">
    <source>
        <dbReference type="Google" id="ProtNLM"/>
    </source>
</evidence>
<protein>
    <recommendedName>
        <fullName evidence="4">Pilus assembly protein PilO</fullName>
    </recommendedName>
</protein>
<dbReference type="GO" id="GO:0043107">
    <property type="term" value="P:type IV pilus-dependent motility"/>
    <property type="evidence" value="ECO:0007669"/>
    <property type="project" value="InterPro"/>
</dbReference>
<feature type="transmembrane region" description="Helical" evidence="1">
    <location>
        <begin position="21"/>
        <end position="41"/>
    </location>
</feature>
<dbReference type="PANTHER" id="PTHR39555:SF1">
    <property type="entry name" value="TYPE IV PILUS INNER MEMBRANE COMPONENT PILO"/>
    <property type="match status" value="1"/>
</dbReference>
<dbReference type="InterPro" id="IPR014717">
    <property type="entry name" value="Transl_elong_EF1B/ribsomal_bS6"/>
</dbReference>
<reference evidence="3" key="1">
    <citation type="submission" date="2017-09" db="EMBL/GenBank/DDBJ databases">
        <title>Depth-based differentiation of microbial function through sediment-hosted aquifers and enrichment of novel symbionts in the deep terrestrial subsurface.</title>
        <authorList>
            <person name="Probst A.J."/>
            <person name="Ladd B."/>
            <person name="Jarett J.K."/>
            <person name="Geller-Mcgrath D.E."/>
            <person name="Sieber C.M.K."/>
            <person name="Emerson J.B."/>
            <person name="Anantharaman K."/>
            <person name="Thomas B.C."/>
            <person name="Malmstrom R."/>
            <person name="Stieglmeier M."/>
            <person name="Klingl A."/>
            <person name="Woyke T."/>
            <person name="Ryan C.M."/>
            <person name="Banfield J.F."/>
        </authorList>
    </citation>
    <scope>NUCLEOTIDE SEQUENCE [LARGE SCALE GENOMIC DNA]</scope>
</reference>
<dbReference type="InterPro" id="IPR007445">
    <property type="entry name" value="PilO"/>
</dbReference>
<organism evidence="2 3">
    <name type="scientific">candidate division WWE3 bacterium CG08_land_8_20_14_0_20_41_15</name>
    <dbReference type="NCBI Taxonomy" id="1975086"/>
    <lineage>
        <taxon>Bacteria</taxon>
        <taxon>Katanobacteria</taxon>
    </lineage>
</organism>
<sequence length="269" mass="29601">MIFSKKSEVKLDPVQKKKLTDYALPLGFFLVGFLLILLIGVPKLNSFSELSKSKKESEKALRQVSLKVNTLKTTLKPYEQVINQNYDQVSHALPSEVDVPGLMTEVENIASSSGLAIESLQFTSTSTKKAVPAPVASTELEEQEAVEATPVVKTAILEEVSIQAAFSGRYDDIQSFLKKLENASRIVLADSFKYSPDRDTEGMAEDSLLCNVGLISFYFPEDSEFDPSEPITFSLTSPEVESIIEQVSKLDVYVVSPSESAVGKENPFE</sequence>
<comment type="caution">
    <text evidence="2">The sequence shown here is derived from an EMBL/GenBank/DDBJ whole genome shotgun (WGS) entry which is preliminary data.</text>
</comment>
<keyword evidence="1" id="KW-0812">Transmembrane</keyword>
<dbReference type="EMBL" id="PEYV01000050">
    <property type="protein sequence ID" value="PIS21416.1"/>
    <property type="molecule type" value="Genomic_DNA"/>
</dbReference>
<name>A0A2H0X911_UNCKA</name>
<keyword evidence="1" id="KW-1133">Transmembrane helix</keyword>
<dbReference type="Pfam" id="PF04350">
    <property type="entry name" value="PilO"/>
    <property type="match status" value="1"/>
</dbReference>
<keyword evidence="1" id="KW-0472">Membrane</keyword>
<dbReference type="GO" id="GO:0043683">
    <property type="term" value="P:type IV pilus assembly"/>
    <property type="evidence" value="ECO:0007669"/>
    <property type="project" value="InterPro"/>
</dbReference>
<evidence type="ECO:0000256" key="1">
    <source>
        <dbReference type="SAM" id="Phobius"/>
    </source>
</evidence>
<dbReference type="PANTHER" id="PTHR39555">
    <property type="entry name" value="FIMBRIAL ASSEMBLY PROTEIN PILO-LIKE PROTEIN-RELATED"/>
    <property type="match status" value="1"/>
</dbReference>
<proteinExistence type="predicted"/>